<evidence type="ECO:0008006" key="3">
    <source>
        <dbReference type="Google" id="ProtNLM"/>
    </source>
</evidence>
<name>E6LMF6_9FIRM</name>
<dbReference type="InterPro" id="IPR036515">
    <property type="entry name" value="Transposase_17_sf"/>
</dbReference>
<dbReference type="EMBL" id="AEPW01000047">
    <property type="protein sequence ID" value="EFU76994.1"/>
    <property type="molecule type" value="Genomic_DNA"/>
</dbReference>
<gene>
    <name evidence="1" type="ORF">HMPREF0381_1141</name>
</gene>
<dbReference type="eggNOG" id="ENOG5030H3U">
    <property type="taxonomic scope" value="Bacteria"/>
</dbReference>
<proteinExistence type="predicted"/>
<dbReference type="GO" id="GO:0003677">
    <property type="term" value="F:DNA binding"/>
    <property type="evidence" value="ECO:0007669"/>
    <property type="project" value="InterPro"/>
</dbReference>
<dbReference type="SUPFAM" id="SSF143422">
    <property type="entry name" value="Transposase IS200-like"/>
    <property type="match status" value="1"/>
</dbReference>
<accession>E6LMF6</accession>
<comment type="caution">
    <text evidence="1">The sequence shown here is derived from an EMBL/GenBank/DDBJ whole genome shotgun (WGS) entry which is preliminary data.</text>
</comment>
<reference evidence="1 2" key="1">
    <citation type="submission" date="2010-12" db="EMBL/GenBank/DDBJ databases">
        <authorList>
            <person name="Muzny D."/>
            <person name="Qin X."/>
            <person name="Deng J."/>
            <person name="Jiang H."/>
            <person name="Liu Y."/>
            <person name="Qu J."/>
            <person name="Song X.-Z."/>
            <person name="Zhang L."/>
            <person name="Thornton R."/>
            <person name="Coyle M."/>
            <person name="Francisco L."/>
            <person name="Jackson L."/>
            <person name="Javaid M."/>
            <person name="Korchina V."/>
            <person name="Kovar C."/>
            <person name="Mata R."/>
            <person name="Mathew T."/>
            <person name="Ngo R."/>
            <person name="Nguyen L."/>
            <person name="Nguyen N."/>
            <person name="Okwuonu G."/>
            <person name="Ongeri F."/>
            <person name="Pham C."/>
            <person name="Simmons D."/>
            <person name="Wilczek-Boney K."/>
            <person name="Hale W."/>
            <person name="Jakkamsetti A."/>
            <person name="Pham P."/>
            <person name="Ruth R."/>
            <person name="San Lucas F."/>
            <person name="Warren J."/>
            <person name="Zhang J."/>
            <person name="Zhao Z."/>
            <person name="Zhou C."/>
            <person name="Zhu D."/>
            <person name="Lee S."/>
            <person name="Bess C."/>
            <person name="Blankenburg K."/>
            <person name="Forbes L."/>
            <person name="Fu Q."/>
            <person name="Gubbala S."/>
            <person name="Hirani K."/>
            <person name="Jayaseelan J.C."/>
            <person name="Lara F."/>
            <person name="Munidasa M."/>
            <person name="Palculict T."/>
            <person name="Patil S."/>
            <person name="Pu L.-L."/>
            <person name="Saada N."/>
            <person name="Tang L."/>
            <person name="Weissenberger G."/>
            <person name="Zhu Y."/>
            <person name="Hemphill L."/>
            <person name="Shang Y."/>
            <person name="Youmans B."/>
            <person name="Ayvaz T."/>
            <person name="Ross M."/>
            <person name="Santibanez J."/>
            <person name="Aqrawi P."/>
            <person name="Gross S."/>
            <person name="Joshi V."/>
            <person name="Fowler G."/>
            <person name="Nazareth L."/>
            <person name="Reid J."/>
            <person name="Worley K."/>
            <person name="Petrosino J."/>
            <person name="Highlander S."/>
            <person name="Gibbs R."/>
        </authorList>
    </citation>
    <scope>NUCLEOTIDE SEQUENCE [LARGE SCALE GENOMIC DNA]</scope>
    <source>
        <strain evidence="1 2">DSM 3986</strain>
    </source>
</reference>
<organism evidence="1 2">
    <name type="scientific">Lachnoanaerobaculum saburreum DSM 3986</name>
    <dbReference type="NCBI Taxonomy" id="887325"/>
    <lineage>
        <taxon>Bacteria</taxon>
        <taxon>Bacillati</taxon>
        <taxon>Bacillota</taxon>
        <taxon>Clostridia</taxon>
        <taxon>Lachnospirales</taxon>
        <taxon>Lachnospiraceae</taxon>
        <taxon>Lachnoanaerobaculum</taxon>
    </lineage>
</organism>
<dbReference type="AlphaFoldDB" id="E6LMF6"/>
<dbReference type="Proteomes" id="UP000003434">
    <property type="component" value="Unassembled WGS sequence"/>
</dbReference>
<evidence type="ECO:0000313" key="2">
    <source>
        <dbReference type="Proteomes" id="UP000003434"/>
    </source>
</evidence>
<dbReference type="GO" id="GO:0004803">
    <property type="term" value="F:transposase activity"/>
    <property type="evidence" value="ECO:0007669"/>
    <property type="project" value="InterPro"/>
</dbReference>
<dbReference type="HOGENOM" id="CLU_3253393_0_0_9"/>
<evidence type="ECO:0000313" key="1">
    <source>
        <dbReference type="EMBL" id="EFU76994.1"/>
    </source>
</evidence>
<sequence>MGVWKSKNRHKYLLQYHIIFVCKYRKKLLALKGMYAIFLKKC</sequence>
<protein>
    <recommendedName>
        <fullName evidence="3">Transposase IS200-like domain-containing protein</fullName>
    </recommendedName>
</protein>
<dbReference type="GO" id="GO:0006313">
    <property type="term" value="P:DNA transposition"/>
    <property type="evidence" value="ECO:0007669"/>
    <property type="project" value="InterPro"/>
</dbReference>